<feature type="chain" id="PRO_5007404705" description="Amine oxidase domain-containing protein" evidence="1">
    <location>
        <begin position="19"/>
        <end position="490"/>
    </location>
</feature>
<dbReference type="AlphaFoldDB" id="A0A0G4KUN9"/>
<keyword evidence="1" id="KW-0732">Signal</keyword>
<feature type="non-terminal residue" evidence="2">
    <location>
        <position position="490"/>
    </location>
</feature>
<dbReference type="Gene3D" id="3.50.50.60">
    <property type="entry name" value="FAD/NAD(P)-binding domain"/>
    <property type="match status" value="1"/>
</dbReference>
<feature type="signal peptide" evidence="1">
    <location>
        <begin position="1"/>
        <end position="18"/>
    </location>
</feature>
<proteinExistence type="predicted"/>
<sequence>MRLSPIIAWPLWLGSVSATPSKAIGGHNGRPDLACKANAVYVDVAIIGGGAGGIHAAIQLKDAGAKVLVIEKKNQIGGHAETYKNKETGIVSNVGVVLFENTDLVKRYFNRLKVPVTTSNVLATTSASRQFDFALGFPIPAQSASAAAAQQQVLQAAAQAYTQNVLSKYGWIDQGFLVPDPVPAELYEPFGQFAAKYNFSALLPVIAQCNWYSGNLTTLPALYGIKGLGPGLLSSLFGEFILSGTGDTRSLYDSALNELGSSVLLSTTVLNVDRHSNATGVTLVVAESGKSPKTIIAQKLLLAIPPTLKNMLAFDLSNQEKETFSKFSSLGYFAGIASVPGFNGSFTNIGALTPFNQPIIPGNNGFSSTGSPNEFLIGGGFDTGDVTDEDGKNLVRKNLATLAASGVVPADAASSVTFPYTSNHTPYNVRCKAEDIKNGFYRKLLDLQGSRNTYFTGAAFAGHNSALVWTWNQGTILPAITKALGLKYDA</sequence>
<protein>
    <recommendedName>
        <fullName evidence="6">Amine oxidase domain-containing protein</fullName>
    </recommendedName>
</protein>
<dbReference type="PANTHER" id="PTHR42923:SF26">
    <property type="entry name" value="FMN REDUCTASE LOT6, PUTATIVE (AFU_ORTHOLOGUE AFUA_7G06600)-RELATED"/>
    <property type="match status" value="1"/>
</dbReference>
<dbReference type="PANTHER" id="PTHR42923">
    <property type="entry name" value="PROTOPORPHYRINOGEN OXIDASE"/>
    <property type="match status" value="1"/>
</dbReference>
<dbReference type="EMBL" id="CVQI01004113">
    <property type="protein sequence ID" value="CRK13462.1"/>
    <property type="molecule type" value="Genomic_DNA"/>
</dbReference>
<dbReference type="Gene3D" id="3.30.70.1990">
    <property type="match status" value="1"/>
</dbReference>
<evidence type="ECO:0008006" key="6">
    <source>
        <dbReference type="Google" id="ProtNLM"/>
    </source>
</evidence>
<evidence type="ECO:0000313" key="4">
    <source>
        <dbReference type="Proteomes" id="UP000044602"/>
    </source>
</evidence>
<dbReference type="PRINTS" id="PR00411">
    <property type="entry name" value="PNDRDTASEI"/>
</dbReference>
<dbReference type="Pfam" id="PF13450">
    <property type="entry name" value="NAD_binding_8"/>
    <property type="match status" value="1"/>
</dbReference>
<reference evidence="4 5" key="1">
    <citation type="submission" date="2015-05" db="EMBL/GenBank/DDBJ databases">
        <authorList>
            <person name="Fogelqvist Johan"/>
        </authorList>
    </citation>
    <scope>NUCLEOTIDE SEQUENCE [LARGE SCALE GENOMIC DNA]</scope>
    <source>
        <strain evidence="3">VL1</strain>
        <strain evidence="2">VL2</strain>
    </source>
</reference>
<evidence type="ECO:0000313" key="5">
    <source>
        <dbReference type="Proteomes" id="UP000045706"/>
    </source>
</evidence>
<dbReference type="SUPFAM" id="SSF51905">
    <property type="entry name" value="FAD/NAD(P)-binding domain"/>
    <property type="match status" value="1"/>
</dbReference>
<dbReference type="Gene3D" id="1.10.405.20">
    <property type="match status" value="1"/>
</dbReference>
<gene>
    <name evidence="3" type="ORF">BN1708_012884</name>
    <name evidence="2" type="ORF">BN1723_010045</name>
</gene>
<evidence type="ECO:0000256" key="1">
    <source>
        <dbReference type="SAM" id="SignalP"/>
    </source>
</evidence>
<keyword evidence="4" id="KW-1185">Reference proteome</keyword>
<dbReference type="GO" id="GO:0016491">
    <property type="term" value="F:oxidoreductase activity"/>
    <property type="evidence" value="ECO:0007669"/>
    <property type="project" value="TreeGrafter"/>
</dbReference>
<dbReference type="InterPro" id="IPR050464">
    <property type="entry name" value="Zeta_carotene_desat/Oxidored"/>
</dbReference>
<dbReference type="Proteomes" id="UP000044602">
    <property type="component" value="Unassembled WGS sequence"/>
</dbReference>
<dbReference type="Proteomes" id="UP000045706">
    <property type="component" value="Unassembled WGS sequence"/>
</dbReference>
<dbReference type="InterPro" id="IPR036188">
    <property type="entry name" value="FAD/NAD-bd_sf"/>
</dbReference>
<evidence type="ECO:0000313" key="2">
    <source>
        <dbReference type="EMBL" id="CRK13462.1"/>
    </source>
</evidence>
<evidence type="ECO:0000313" key="3">
    <source>
        <dbReference type="EMBL" id="CRK20493.1"/>
    </source>
</evidence>
<accession>A0A0G4KUN9</accession>
<organism evidence="2 5">
    <name type="scientific">Verticillium longisporum</name>
    <name type="common">Verticillium dahliae var. longisporum</name>
    <dbReference type="NCBI Taxonomy" id="100787"/>
    <lineage>
        <taxon>Eukaryota</taxon>
        <taxon>Fungi</taxon>
        <taxon>Dikarya</taxon>
        <taxon>Ascomycota</taxon>
        <taxon>Pezizomycotina</taxon>
        <taxon>Sordariomycetes</taxon>
        <taxon>Hypocreomycetidae</taxon>
        <taxon>Glomerellales</taxon>
        <taxon>Plectosphaerellaceae</taxon>
        <taxon>Verticillium</taxon>
    </lineage>
</organism>
<dbReference type="EMBL" id="CVQH01011669">
    <property type="protein sequence ID" value="CRK20493.1"/>
    <property type="molecule type" value="Genomic_DNA"/>
</dbReference>
<name>A0A0G4KUN9_VERLO</name>